<dbReference type="Gene3D" id="1.20.950.20">
    <property type="entry name" value="Transmembrane di-heme cytochromes, Chain C"/>
    <property type="match status" value="1"/>
</dbReference>
<proteinExistence type="predicted"/>
<evidence type="ECO:0000313" key="2">
    <source>
        <dbReference type="Proteomes" id="UP000037210"/>
    </source>
</evidence>
<dbReference type="EMBL" id="LFWZ01000076">
    <property type="protein sequence ID" value="KON28998.1"/>
    <property type="molecule type" value="Genomic_DNA"/>
</dbReference>
<dbReference type="Proteomes" id="UP000037210">
    <property type="component" value="Unassembled WGS sequence"/>
</dbReference>
<dbReference type="SUPFAM" id="SSF103501">
    <property type="entry name" value="Respiratory nitrate reductase 1 gamma chain"/>
    <property type="match status" value="1"/>
</dbReference>
<sequence>MRIFPPEAIPAHTYSVVFIPRLVVLHLEKVPSFHWFFLHVLFTQLFFMYIPFSKLVHIYSGVISSALYGSRRAEYGI</sequence>
<protein>
    <recommendedName>
        <fullName evidence="3">NarG-like domain-containing protein</fullName>
    </recommendedName>
</protein>
<name>A0A0M0BKC9_9ARCH</name>
<organism evidence="1 2">
    <name type="scientific">miscellaneous Crenarchaeota group-15 archaeon DG-45</name>
    <dbReference type="NCBI Taxonomy" id="1685127"/>
    <lineage>
        <taxon>Archaea</taxon>
        <taxon>Candidatus Bathyarchaeota</taxon>
        <taxon>MCG-15</taxon>
    </lineage>
</organism>
<gene>
    <name evidence="1" type="ORF">AC482_07360</name>
</gene>
<evidence type="ECO:0000313" key="1">
    <source>
        <dbReference type="EMBL" id="KON28998.1"/>
    </source>
</evidence>
<accession>A0A0M0BKC9</accession>
<dbReference type="AlphaFoldDB" id="A0A0M0BKC9"/>
<reference evidence="1 2" key="1">
    <citation type="submission" date="2015-06" db="EMBL/GenBank/DDBJ databases">
        <title>New insights into the roles of widespread benthic archaea in carbon and nitrogen cycling.</title>
        <authorList>
            <person name="Lazar C.S."/>
            <person name="Baker B.J."/>
            <person name="Seitz K.W."/>
            <person name="Hyde A.S."/>
            <person name="Dick G.J."/>
            <person name="Hinrichs K.-U."/>
            <person name="Teske A.P."/>
        </authorList>
    </citation>
    <scope>NUCLEOTIDE SEQUENCE [LARGE SCALE GENOMIC DNA]</scope>
    <source>
        <strain evidence="1">DG-45</strain>
    </source>
</reference>
<evidence type="ECO:0008006" key="3">
    <source>
        <dbReference type="Google" id="ProtNLM"/>
    </source>
</evidence>
<dbReference type="InterPro" id="IPR036197">
    <property type="entry name" value="NarG-like_sf"/>
</dbReference>
<comment type="caution">
    <text evidence="1">The sequence shown here is derived from an EMBL/GenBank/DDBJ whole genome shotgun (WGS) entry which is preliminary data.</text>
</comment>